<dbReference type="InterPro" id="IPR011547">
    <property type="entry name" value="SLC26A/SulP_dom"/>
</dbReference>
<evidence type="ECO:0000313" key="8">
    <source>
        <dbReference type="Proteomes" id="UP000054740"/>
    </source>
</evidence>
<dbReference type="Proteomes" id="UP000054740">
    <property type="component" value="Unassembled WGS sequence"/>
</dbReference>
<dbReference type="GO" id="GO:0055085">
    <property type="term" value="P:transmembrane transport"/>
    <property type="evidence" value="ECO:0007669"/>
    <property type="project" value="InterPro"/>
</dbReference>
<evidence type="ECO:0000256" key="4">
    <source>
        <dbReference type="ARBA" id="ARBA00023136"/>
    </source>
</evidence>
<feature type="transmembrane region" description="Helical" evidence="5">
    <location>
        <begin position="398"/>
        <end position="428"/>
    </location>
</feature>
<dbReference type="SUPFAM" id="SSF52091">
    <property type="entry name" value="SpoIIaa-like"/>
    <property type="match status" value="1"/>
</dbReference>
<dbReference type="Pfam" id="PF00916">
    <property type="entry name" value="Sulfate_transp"/>
    <property type="match status" value="1"/>
</dbReference>
<dbReference type="EMBL" id="FCNY02000004">
    <property type="protein sequence ID" value="SAL30071.1"/>
    <property type="molecule type" value="Genomic_DNA"/>
</dbReference>
<dbReference type="Pfam" id="PF01740">
    <property type="entry name" value="STAS"/>
    <property type="match status" value="1"/>
</dbReference>
<feature type="transmembrane region" description="Helical" evidence="5">
    <location>
        <begin position="221"/>
        <end position="238"/>
    </location>
</feature>
<gene>
    <name evidence="7" type="ORF">AWB70_01837</name>
</gene>
<feature type="transmembrane region" description="Helical" evidence="5">
    <location>
        <begin position="268"/>
        <end position="290"/>
    </location>
</feature>
<dbReference type="RefSeq" id="WP_053571982.1">
    <property type="nucleotide sequence ID" value="NZ_FCNY02000004.1"/>
</dbReference>
<feature type="transmembrane region" description="Helical" evidence="5">
    <location>
        <begin position="65"/>
        <end position="84"/>
    </location>
</feature>
<keyword evidence="2 5" id="KW-0812">Transmembrane</keyword>
<keyword evidence="3 5" id="KW-1133">Transmembrane helix</keyword>
<keyword evidence="4 5" id="KW-0472">Membrane</keyword>
<feature type="transmembrane region" description="Helical" evidence="5">
    <location>
        <begin position="344"/>
        <end position="360"/>
    </location>
</feature>
<accession>A0A158GDZ7</accession>
<feature type="transmembrane region" description="Helical" evidence="5">
    <location>
        <begin position="366"/>
        <end position="386"/>
    </location>
</feature>
<dbReference type="Gene3D" id="3.30.750.24">
    <property type="entry name" value="STAS domain"/>
    <property type="match status" value="1"/>
</dbReference>
<reference evidence="8" key="1">
    <citation type="submission" date="2016-01" db="EMBL/GenBank/DDBJ databases">
        <authorList>
            <person name="Peeters C."/>
        </authorList>
    </citation>
    <scope>NUCLEOTIDE SEQUENCE [LARGE SCALE GENOMIC DNA]</scope>
</reference>
<keyword evidence="8" id="KW-1185">Reference proteome</keyword>
<evidence type="ECO:0000256" key="3">
    <source>
        <dbReference type="ARBA" id="ARBA00022989"/>
    </source>
</evidence>
<name>A0A158GDZ7_CABCO</name>
<evidence type="ECO:0000313" key="7">
    <source>
        <dbReference type="EMBL" id="SAL30071.1"/>
    </source>
</evidence>
<dbReference type="InterPro" id="IPR001902">
    <property type="entry name" value="SLC26A/SulP_fam"/>
</dbReference>
<evidence type="ECO:0000256" key="1">
    <source>
        <dbReference type="ARBA" id="ARBA00004141"/>
    </source>
</evidence>
<dbReference type="CDD" id="cd07042">
    <property type="entry name" value="STAS_SulP_like_sulfate_transporter"/>
    <property type="match status" value="1"/>
</dbReference>
<evidence type="ECO:0000256" key="5">
    <source>
        <dbReference type="SAM" id="Phobius"/>
    </source>
</evidence>
<proteinExistence type="predicted"/>
<dbReference type="GO" id="GO:0016020">
    <property type="term" value="C:membrane"/>
    <property type="evidence" value="ECO:0007669"/>
    <property type="project" value="UniProtKB-SubCell"/>
</dbReference>
<organism evidence="7 8">
    <name type="scientific">Caballeronia cordobensis</name>
    <name type="common">Burkholderia cordobensis</name>
    <dbReference type="NCBI Taxonomy" id="1353886"/>
    <lineage>
        <taxon>Bacteria</taxon>
        <taxon>Pseudomonadati</taxon>
        <taxon>Pseudomonadota</taxon>
        <taxon>Betaproteobacteria</taxon>
        <taxon>Burkholderiales</taxon>
        <taxon>Burkholderiaceae</taxon>
        <taxon>Caballeronia</taxon>
    </lineage>
</organism>
<dbReference type="AlphaFoldDB" id="A0A158GDZ7"/>
<evidence type="ECO:0000259" key="6">
    <source>
        <dbReference type="PROSITE" id="PS50801"/>
    </source>
</evidence>
<feature type="domain" description="STAS" evidence="6">
    <location>
        <begin position="456"/>
        <end position="571"/>
    </location>
</feature>
<protein>
    <submittedName>
        <fullName evidence="7">Sulfate transporter</fullName>
    </submittedName>
</protein>
<comment type="subcellular location">
    <subcellularLocation>
        <location evidence="1">Membrane</location>
        <topology evidence="1">Multi-pass membrane protein</topology>
    </subcellularLocation>
</comment>
<sequence>MSSDRTAHARERGNGIAQGWSRHVPVLAMFREYRAAWLKNDIVAGLVLTTMLVPVGVAYAEASGVPGVCGLYATIVPLLAYAIFGPSRILVLGPDSALAAPVLAVVVLSASGDPSRAIAVASLMAIVSGLVCIVFGLLKLGFVTELLSKPIRYGYMNGIALTVLISQLPKLFAVPIEDHGPLRDMLDLTKAVAAGQANWMSFAIGAGSLALILLLKRFDKVPGILIAVVLATLCVTALDLDRFGVKVLGPIPQGLPAFSLPWLSDADFVRIVLGGCAVALISFADTSVLSRTFAARASRRVDPNQEMIGLGVANLATGFFQGFPISSSSSRTPVAEAAGAKTQVTGIVGALAVAAVLLAGPNLLRYLPTSALAAVVIAAAIGLFEFRDLKRIYRIQQWEFWLSICCFVGVAVFGAIPGIFIAVVIAVIEFLWDGWRPHYAVLGRVEGLRGYHDLKRYPHAAQIPGLLLFRWDAPLFFANAELFQRRVIEAAAQAPTPVKRVVVAAEPVTSVDVTSADMLRDLHRALKERGIELHFAEMKDPVRDKLRRFELTSIFPDECFHPTLGSAVDAWLGVEPEPGA</sequence>
<feature type="transmembrane region" description="Helical" evidence="5">
    <location>
        <begin position="154"/>
        <end position="176"/>
    </location>
</feature>
<feature type="transmembrane region" description="Helical" evidence="5">
    <location>
        <begin position="196"/>
        <end position="214"/>
    </location>
</feature>
<feature type="transmembrane region" description="Helical" evidence="5">
    <location>
        <begin position="117"/>
        <end position="142"/>
    </location>
</feature>
<dbReference type="NCBIfam" id="TIGR00815">
    <property type="entry name" value="sulP"/>
    <property type="match status" value="1"/>
</dbReference>
<feature type="transmembrane region" description="Helical" evidence="5">
    <location>
        <begin position="91"/>
        <end position="111"/>
    </location>
</feature>
<dbReference type="InterPro" id="IPR002645">
    <property type="entry name" value="STAS_dom"/>
</dbReference>
<dbReference type="PANTHER" id="PTHR11814">
    <property type="entry name" value="SULFATE TRANSPORTER"/>
    <property type="match status" value="1"/>
</dbReference>
<evidence type="ECO:0000256" key="2">
    <source>
        <dbReference type="ARBA" id="ARBA00022692"/>
    </source>
</evidence>
<dbReference type="InterPro" id="IPR036513">
    <property type="entry name" value="STAS_dom_sf"/>
</dbReference>
<dbReference type="PROSITE" id="PS50801">
    <property type="entry name" value="STAS"/>
    <property type="match status" value="1"/>
</dbReference>
<feature type="transmembrane region" description="Helical" evidence="5">
    <location>
        <begin position="42"/>
        <end position="59"/>
    </location>
</feature>